<dbReference type="EMBL" id="GBXM01079461">
    <property type="protein sequence ID" value="JAH29116.1"/>
    <property type="molecule type" value="Transcribed_RNA"/>
</dbReference>
<reference evidence="1" key="2">
    <citation type="journal article" date="2015" name="Fish Shellfish Immunol.">
        <title>Early steps in the European eel (Anguilla anguilla)-Vibrio vulnificus interaction in the gills: Role of the RtxA13 toxin.</title>
        <authorList>
            <person name="Callol A."/>
            <person name="Pajuelo D."/>
            <person name="Ebbesson L."/>
            <person name="Teles M."/>
            <person name="MacKenzie S."/>
            <person name="Amaro C."/>
        </authorList>
    </citation>
    <scope>NUCLEOTIDE SEQUENCE</scope>
</reference>
<sequence length="38" mass="4313">MGFKNQTCVPLPVIKSRPCFVSAFKTVFSPLRWCPLDV</sequence>
<reference evidence="1" key="1">
    <citation type="submission" date="2014-11" db="EMBL/GenBank/DDBJ databases">
        <authorList>
            <person name="Amaro Gonzalez C."/>
        </authorList>
    </citation>
    <scope>NUCLEOTIDE SEQUENCE</scope>
</reference>
<accession>A0A0E9RIX1</accession>
<protein>
    <submittedName>
        <fullName evidence="1">Uncharacterized protein</fullName>
    </submittedName>
</protein>
<organism evidence="1">
    <name type="scientific">Anguilla anguilla</name>
    <name type="common">European freshwater eel</name>
    <name type="synonym">Muraena anguilla</name>
    <dbReference type="NCBI Taxonomy" id="7936"/>
    <lineage>
        <taxon>Eukaryota</taxon>
        <taxon>Metazoa</taxon>
        <taxon>Chordata</taxon>
        <taxon>Craniata</taxon>
        <taxon>Vertebrata</taxon>
        <taxon>Euteleostomi</taxon>
        <taxon>Actinopterygii</taxon>
        <taxon>Neopterygii</taxon>
        <taxon>Teleostei</taxon>
        <taxon>Anguilliformes</taxon>
        <taxon>Anguillidae</taxon>
        <taxon>Anguilla</taxon>
    </lineage>
</organism>
<name>A0A0E9RIX1_ANGAN</name>
<evidence type="ECO:0000313" key="1">
    <source>
        <dbReference type="EMBL" id="JAH29116.1"/>
    </source>
</evidence>
<dbReference type="AlphaFoldDB" id="A0A0E9RIX1"/>
<proteinExistence type="predicted"/>